<name>A0A8H4VI05_9AGAR</name>
<proteinExistence type="predicted"/>
<gene>
    <name evidence="2" type="ORF">D9613_007134</name>
</gene>
<feature type="domain" description="HNH nuclease" evidence="1">
    <location>
        <begin position="141"/>
        <end position="215"/>
    </location>
</feature>
<reference evidence="2 3" key="1">
    <citation type="submission" date="2019-12" db="EMBL/GenBank/DDBJ databases">
        <authorList>
            <person name="Floudas D."/>
            <person name="Bentzer J."/>
            <person name="Ahren D."/>
            <person name="Johansson T."/>
            <person name="Persson P."/>
            <person name="Tunlid A."/>
        </authorList>
    </citation>
    <scope>NUCLEOTIDE SEQUENCE [LARGE SCALE GENOMIC DNA]</scope>
    <source>
        <strain evidence="2 3">CBS 102.39</strain>
    </source>
</reference>
<comment type="caution">
    <text evidence="2">The sequence shown here is derived from an EMBL/GenBank/DDBJ whole genome shotgun (WGS) entry which is preliminary data.</text>
</comment>
<evidence type="ECO:0000313" key="3">
    <source>
        <dbReference type="Proteomes" id="UP000521872"/>
    </source>
</evidence>
<accession>A0A8H4VI05</accession>
<dbReference type="Proteomes" id="UP000521872">
    <property type="component" value="Unassembled WGS sequence"/>
</dbReference>
<dbReference type="AlphaFoldDB" id="A0A8H4VI05"/>
<evidence type="ECO:0000313" key="2">
    <source>
        <dbReference type="EMBL" id="KAF4611201.1"/>
    </source>
</evidence>
<keyword evidence="3" id="KW-1185">Reference proteome</keyword>
<dbReference type="PROSITE" id="PS51257">
    <property type="entry name" value="PROKAR_LIPOPROTEIN"/>
    <property type="match status" value="1"/>
</dbReference>
<protein>
    <recommendedName>
        <fullName evidence="1">HNH nuclease domain-containing protein</fullName>
    </recommendedName>
</protein>
<dbReference type="InterPro" id="IPR003615">
    <property type="entry name" value="HNH_nuc"/>
</dbReference>
<evidence type="ECO:0000259" key="1">
    <source>
        <dbReference type="Pfam" id="PF13391"/>
    </source>
</evidence>
<sequence>MSRNQYDSLASMASTLTSCSSDASVQFYKERLKTSMAPIQESQIPLQDLVHVAEKIINETFAPDSRSTYRIKKGSDADEISVRLDQLMVAMLACVEECGGEKGKRYVASAIVACSQEEDVVGALEALGTTWLTHFLFISNVVVAHILRRAVGEFNANHESKSFKSAVTTFDILVNFTHLPVKTLEELHDQLDDPSNGMALEMNAHAAFDDFLWCLKRTETEHVYDLKTLHPHAPLLKKPENNQVSFTDHSNQFPLDNAHTKYRSVDLPDPRYIAIHSAIAEILHMSGAGNFFDDLLDDYRDDEDNVPAVRSWSELEALMGNLLLRESIIDGFQPANRMESW</sequence>
<organism evidence="2 3">
    <name type="scientific">Agrocybe pediades</name>
    <dbReference type="NCBI Taxonomy" id="84607"/>
    <lineage>
        <taxon>Eukaryota</taxon>
        <taxon>Fungi</taxon>
        <taxon>Dikarya</taxon>
        <taxon>Basidiomycota</taxon>
        <taxon>Agaricomycotina</taxon>
        <taxon>Agaricomycetes</taxon>
        <taxon>Agaricomycetidae</taxon>
        <taxon>Agaricales</taxon>
        <taxon>Agaricineae</taxon>
        <taxon>Strophariaceae</taxon>
        <taxon>Agrocybe</taxon>
    </lineage>
</organism>
<dbReference type="EMBL" id="JAACJL010000058">
    <property type="protein sequence ID" value="KAF4611201.1"/>
    <property type="molecule type" value="Genomic_DNA"/>
</dbReference>
<dbReference type="Pfam" id="PF13391">
    <property type="entry name" value="HNH_2"/>
    <property type="match status" value="1"/>
</dbReference>